<dbReference type="SUPFAM" id="SSF51735">
    <property type="entry name" value="NAD(P)-binding Rossmann-fold domains"/>
    <property type="match status" value="1"/>
</dbReference>
<evidence type="ECO:0000259" key="3">
    <source>
        <dbReference type="SMART" id="SM00822"/>
    </source>
</evidence>
<feature type="domain" description="Ketoreductase" evidence="3">
    <location>
        <begin position="6"/>
        <end position="184"/>
    </location>
</feature>
<dbReference type="InterPro" id="IPR057326">
    <property type="entry name" value="KR_dom"/>
</dbReference>
<organism evidence="4">
    <name type="scientific">uncultured marine bacterium 442</name>
    <dbReference type="NCBI Taxonomy" id="257392"/>
    <lineage>
        <taxon>Bacteria</taxon>
        <taxon>environmental samples</taxon>
    </lineage>
</organism>
<dbReference type="CDD" id="cd05233">
    <property type="entry name" value="SDR_c"/>
    <property type="match status" value="1"/>
</dbReference>
<dbReference type="Gene3D" id="3.40.50.720">
    <property type="entry name" value="NAD(P)-binding Rossmann-like Domain"/>
    <property type="match status" value="1"/>
</dbReference>
<comment type="similarity">
    <text evidence="1">Belongs to the short-chain dehydrogenases/reductases (SDR) family.</text>
</comment>
<evidence type="ECO:0000256" key="1">
    <source>
        <dbReference type="ARBA" id="ARBA00006484"/>
    </source>
</evidence>
<evidence type="ECO:0000313" key="4">
    <source>
        <dbReference type="EMBL" id="AAR37769.1"/>
    </source>
</evidence>
<dbReference type="Pfam" id="PF00106">
    <property type="entry name" value="adh_short"/>
    <property type="match status" value="1"/>
</dbReference>
<protein>
    <submittedName>
        <fullName evidence="4">Oxidoreductase, short chain dehydrogenase/reductase family</fullName>
    </submittedName>
</protein>
<dbReference type="GO" id="GO:0016020">
    <property type="term" value="C:membrane"/>
    <property type="evidence" value="ECO:0007669"/>
    <property type="project" value="TreeGrafter"/>
</dbReference>
<dbReference type="PANTHER" id="PTHR44196:SF1">
    <property type="entry name" value="DEHYDROGENASE_REDUCTASE SDR FAMILY MEMBER 7B"/>
    <property type="match status" value="1"/>
</dbReference>
<dbReference type="InterPro" id="IPR036291">
    <property type="entry name" value="NAD(P)-bd_dom_sf"/>
</dbReference>
<dbReference type="EMBL" id="AY458639">
    <property type="protein sequence ID" value="AAR37769.1"/>
    <property type="molecule type" value="Genomic_DNA"/>
</dbReference>
<accession>Q6SH50</accession>
<dbReference type="InterPro" id="IPR002347">
    <property type="entry name" value="SDR_fam"/>
</dbReference>
<dbReference type="AlphaFoldDB" id="Q6SH50"/>
<name>Q6SH50_9BACT</name>
<keyword evidence="2" id="KW-0560">Oxidoreductase</keyword>
<gene>
    <name evidence="4" type="ORF">MBMO_EBAC000-63A02.47</name>
</gene>
<reference evidence="4" key="1">
    <citation type="submission" date="2003-11" db="EMBL/GenBank/DDBJ databases">
        <authorList>
            <person name="Heidelberg J.F."/>
            <person name="Eisen J.A."/>
            <person name="Nelson W.C."/>
            <person name="DeLong E.F."/>
        </authorList>
    </citation>
    <scope>NUCLEOTIDE SEQUENCE</scope>
</reference>
<dbReference type="GO" id="GO:0016491">
    <property type="term" value="F:oxidoreductase activity"/>
    <property type="evidence" value="ECO:0007669"/>
    <property type="project" value="UniProtKB-KW"/>
</dbReference>
<proteinExistence type="inferred from homology"/>
<reference evidence="4" key="2">
    <citation type="submission" date="2003-12" db="EMBL/GenBank/DDBJ databases">
        <title>Monterey Bay Coastal Ocean Microbial Observatory environmental clone sequencing.</title>
        <authorList>
            <person name="DeLong E.F."/>
        </authorList>
    </citation>
    <scope>NUCLEOTIDE SEQUENCE</scope>
</reference>
<evidence type="ECO:0000256" key="2">
    <source>
        <dbReference type="ARBA" id="ARBA00023002"/>
    </source>
</evidence>
<dbReference type="PRINTS" id="PR00081">
    <property type="entry name" value="GDHRDH"/>
</dbReference>
<dbReference type="PANTHER" id="PTHR44196">
    <property type="entry name" value="DEHYDROGENASE/REDUCTASE SDR FAMILY MEMBER 7B"/>
    <property type="match status" value="1"/>
</dbReference>
<sequence>MSFRGQVAVITGGGSGMGQAWARRLAKDGATVAILDVNEAGMAETAASASNIKPYALDITDADAVASVFADIEASLGPVDRVANAAAIMPFGRLLEEDPKLTTRVMTINYGGLVNVATAALPKMIERGSGDFVSFSSMTGIVPGLLMGAYASSKAAVQFYTEILYHENRNSGLRFCCVCPPAVKTALWQQAEATVVPNLPSKGETLMPDVVIDEIERCLDKGKLFAYPGKQTQLGVVMRRLFPQLIWRVSHDAEGF</sequence>
<dbReference type="SMART" id="SM00822">
    <property type="entry name" value="PKS_KR"/>
    <property type="match status" value="1"/>
</dbReference>